<feature type="compositionally biased region" description="Low complexity" evidence="1">
    <location>
        <begin position="1"/>
        <end position="11"/>
    </location>
</feature>
<comment type="caution">
    <text evidence="2">The sequence shown here is derived from an EMBL/GenBank/DDBJ whole genome shotgun (WGS) entry which is preliminary data.</text>
</comment>
<dbReference type="EMBL" id="VSRR010000583">
    <property type="protein sequence ID" value="MPC17363.1"/>
    <property type="molecule type" value="Genomic_DNA"/>
</dbReference>
<accession>A0A5B7D812</accession>
<evidence type="ECO:0000313" key="3">
    <source>
        <dbReference type="Proteomes" id="UP000324222"/>
    </source>
</evidence>
<proteinExistence type="predicted"/>
<protein>
    <submittedName>
        <fullName evidence="2">Uncharacterized protein</fullName>
    </submittedName>
</protein>
<name>A0A5B7D812_PORTR</name>
<feature type="region of interest" description="Disordered" evidence="1">
    <location>
        <begin position="1"/>
        <end position="29"/>
    </location>
</feature>
<organism evidence="2 3">
    <name type="scientific">Portunus trituberculatus</name>
    <name type="common">Swimming crab</name>
    <name type="synonym">Neptunus trituberculatus</name>
    <dbReference type="NCBI Taxonomy" id="210409"/>
    <lineage>
        <taxon>Eukaryota</taxon>
        <taxon>Metazoa</taxon>
        <taxon>Ecdysozoa</taxon>
        <taxon>Arthropoda</taxon>
        <taxon>Crustacea</taxon>
        <taxon>Multicrustacea</taxon>
        <taxon>Malacostraca</taxon>
        <taxon>Eumalacostraca</taxon>
        <taxon>Eucarida</taxon>
        <taxon>Decapoda</taxon>
        <taxon>Pleocyemata</taxon>
        <taxon>Brachyura</taxon>
        <taxon>Eubrachyura</taxon>
        <taxon>Portunoidea</taxon>
        <taxon>Portunidae</taxon>
        <taxon>Portuninae</taxon>
        <taxon>Portunus</taxon>
    </lineage>
</organism>
<dbReference type="AlphaFoldDB" id="A0A5B7D812"/>
<feature type="compositionally biased region" description="Pro residues" evidence="1">
    <location>
        <begin position="12"/>
        <end position="21"/>
    </location>
</feature>
<sequence length="88" mass="9811">MEGVVGPRSRGCPPPSHPPPTETEDKSMEEPLVLCLDCSENQTMDRTRVKQTGLLSVAVRRELFRVRKQLHFTPSAAATRHMATESSH</sequence>
<reference evidence="2 3" key="1">
    <citation type="submission" date="2019-05" db="EMBL/GenBank/DDBJ databases">
        <title>Another draft genome of Portunus trituberculatus and its Hox gene families provides insights of decapod evolution.</title>
        <authorList>
            <person name="Jeong J.-H."/>
            <person name="Song I."/>
            <person name="Kim S."/>
            <person name="Choi T."/>
            <person name="Kim D."/>
            <person name="Ryu S."/>
            <person name="Kim W."/>
        </authorList>
    </citation>
    <scope>NUCLEOTIDE SEQUENCE [LARGE SCALE GENOMIC DNA]</scope>
    <source>
        <tissue evidence="2">Muscle</tissue>
    </source>
</reference>
<keyword evidence="3" id="KW-1185">Reference proteome</keyword>
<evidence type="ECO:0000256" key="1">
    <source>
        <dbReference type="SAM" id="MobiDB-lite"/>
    </source>
</evidence>
<dbReference type="Proteomes" id="UP000324222">
    <property type="component" value="Unassembled WGS sequence"/>
</dbReference>
<gene>
    <name evidence="2" type="ORF">E2C01_010215</name>
</gene>
<evidence type="ECO:0000313" key="2">
    <source>
        <dbReference type="EMBL" id="MPC17363.1"/>
    </source>
</evidence>